<dbReference type="Proteomes" id="UP000614350">
    <property type="component" value="Unassembled WGS sequence"/>
</dbReference>
<comment type="caution">
    <text evidence="2">The sequence shown here is derived from an EMBL/GenBank/DDBJ whole genome shotgun (WGS) entry which is preliminary data.</text>
</comment>
<keyword evidence="3" id="KW-1185">Reference proteome</keyword>
<dbReference type="AlphaFoldDB" id="A0A834KKJ1"/>
<proteinExistence type="predicted"/>
<sequence length="153" mass="16832">MSVVNREVQCARVLKFPSRNRREHVVVRVSTTQDGWIRQWRRSGAALGAAEIERKGVKTRRKGEEATKRHEASTETNVLVAANETASRAGGAMKAEGGGEVWNGSGGGGDEGGGHIFQLTRLQQHANSDTSFSRYLKSRIIVENERTSIRSEI</sequence>
<name>A0A834KKJ1_VESVU</name>
<feature type="region of interest" description="Disordered" evidence="1">
    <location>
        <begin position="88"/>
        <end position="115"/>
    </location>
</feature>
<evidence type="ECO:0000256" key="1">
    <source>
        <dbReference type="SAM" id="MobiDB-lite"/>
    </source>
</evidence>
<feature type="compositionally biased region" description="Basic and acidic residues" evidence="1">
    <location>
        <begin position="56"/>
        <end position="73"/>
    </location>
</feature>
<evidence type="ECO:0000313" key="2">
    <source>
        <dbReference type="EMBL" id="KAF7407607.1"/>
    </source>
</evidence>
<protein>
    <submittedName>
        <fullName evidence="2">Uncharacterized protein</fullName>
    </submittedName>
</protein>
<evidence type="ECO:0000313" key="3">
    <source>
        <dbReference type="Proteomes" id="UP000614350"/>
    </source>
</evidence>
<organism evidence="2 3">
    <name type="scientific">Vespula vulgaris</name>
    <name type="common">Yellow jacket</name>
    <name type="synonym">Wasp</name>
    <dbReference type="NCBI Taxonomy" id="7454"/>
    <lineage>
        <taxon>Eukaryota</taxon>
        <taxon>Metazoa</taxon>
        <taxon>Ecdysozoa</taxon>
        <taxon>Arthropoda</taxon>
        <taxon>Hexapoda</taxon>
        <taxon>Insecta</taxon>
        <taxon>Pterygota</taxon>
        <taxon>Neoptera</taxon>
        <taxon>Endopterygota</taxon>
        <taxon>Hymenoptera</taxon>
        <taxon>Apocrita</taxon>
        <taxon>Aculeata</taxon>
        <taxon>Vespoidea</taxon>
        <taxon>Vespidae</taxon>
        <taxon>Vespinae</taxon>
        <taxon>Vespula</taxon>
    </lineage>
</organism>
<feature type="compositionally biased region" description="Gly residues" evidence="1">
    <location>
        <begin position="96"/>
        <end position="115"/>
    </location>
</feature>
<reference evidence="2" key="1">
    <citation type="journal article" date="2020" name="G3 (Bethesda)">
        <title>High-Quality Assemblies for Three Invasive Social Wasps from the &lt;i&gt;Vespula&lt;/i&gt; Genus.</title>
        <authorList>
            <person name="Harrop T.W.R."/>
            <person name="Guhlin J."/>
            <person name="McLaughlin G.M."/>
            <person name="Permina E."/>
            <person name="Stockwell P."/>
            <person name="Gilligan J."/>
            <person name="Le Lec M.F."/>
            <person name="Gruber M.A.M."/>
            <person name="Quinn O."/>
            <person name="Lovegrove M."/>
            <person name="Duncan E.J."/>
            <person name="Remnant E.J."/>
            <person name="Van Eeckhoven J."/>
            <person name="Graham B."/>
            <person name="Knapp R.A."/>
            <person name="Langford K.W."/>
            <person name="Kronenberg Z."/>
            <person name="Press M.O."/>
            <person name="Eacker S.M."/>
            <person name="Wilson-Rankin E.E."/>
            <person name="Purcell J."/>
            <person name="Lester P.J."/>
            <person name="Dearden P.K."/>
        </authorList>
    </citation>
    <scope>NUCLEOTIDE SEQUENCE</scope>
    <source>
        <strain evidence="2">Marl-1</strain>
    </source>
</reference>
<feature type="region of interest" description="Disordered" evidence="1">
    <location>
        <begin position="56"/>
        <end position="75"/>
    </location>
</feature>
<accession>A0A834KKJ1</accession>
<gene>
    <name evidence="2" type="ORF">HZH66_002144</name>
</gene>
<dbReference type="EMBL" id="JACSEA010000002">
    <property type="protein sequence ID" value="KAF7407607.1"/>
    <property type="molecule type" value="Genomic_DNA"/>
</dbReference>